<evidence type="ECO:0000256" key="1">
    <source>
        <dbReference type="ARBA" id="ARBA00006817"/>
    </source>
</evidence>
<dbReference type="EMBL" id="VCQV01000004">
    <property type="protein sequence ID" value="TWP37900.1"/>
    <property type="molecule type" value="Genomic_DNA"/>
</dbReference>
<dbReference type="Gene3D" id="3.30.530.20">
    <property type="match status" value="1"/>
</dbReference>
<dbReference type="AlphaFoldDB" id="A0A563E5T6"/>
<comment type="similarity">
    <text evidence="1">Belongs to the AHA1 family.</text>
</comment>
<comment type="caution">
    <text evidence="3">The sequence shown here is derived from an EMBL/GenBank/DDBJ whole genome shotgun (WGS) entry which is preliminary data.</text>
</comment>
<accession>A0A563E5T6</accession>
<dbReference type="Proteomes" id="UP000320244">
    <property type="component" value="Unassembled WGS sequence"/>
</dbReference>
<reference evidence="3 4" key="2">
    <citation type="submission" date="2019-08" db="EMBL/GenBank/DDBJ databases">
        <title>Jejuicoccus antrihumi gen. nov., sp. nov., a new member of the family Dermacoccaceae isolated from a cave.</title>
        <authorList>
            <person name="Schumann P."/>
            <person name="Kim I.S."/>
        </authorList>
    </citation>
    <scope>NUCLEOTIDE SEQUENCE [LARGE SCALE GENOMIC DNA]</scope>
    <source>
        <strain evidence="3 4">C5-26</strain>
    </source>
</reference>
<keyword evidence="4" id="KW-1185">Reference proteome</keyword>
<evidence type="ECO:0000313" key="3">
    <source>
        <dbReference type="EMBL" id="TWP37900.1"/>
    </source>
</evidence>
<dbReference type="SUPFAM" id="SSF55961">
    <property type="entry name" value="Bet v1-like"/>
    <property type="match status" value="1"/>
</dbReference>
<gene>
    <name evidence="3" type="ORF">FGL98_04085</name>
</gene>
<dbReference type="CDD" id="cd08891">
    <property type="entry name" value="SRPBCC_CalC"/>
    <property type="match status" value="1"/>
</dbReference>
<reference evidence="3 4" key="1">
    <citation type="submission" date="2019-05" db="EMBL/GenBank/DDBJ databases">
        <authorList>
            <person name="Lee S.D."/>
        </authorList>
    </citation>
    <scope>NUCLEOTIDE SEQUENCE [LARGE SCALE GENOMIC DNA]</scope>
    <source>
        <strain evidence="3 4">C5-26</strain>
    </source>
</reference>
<dbReference type="OrthoDB" id="268331at2"/>
<protein>
    <submittedName>
        <fullName evidence="3">ATPase</fullName>
    </submittedName>
</protein>
<evidence type="ECO:0000259" key="2">
    <source>
        <dbReference type="Pfam" id="PF08327"/>
    </source>
</evidence>
<dbReference type="InterPro" id="IPR023393">
    <property type="entry name" value="START-like_dom_sf"/>
</dbReference>
<dbReference type="RefSeq" id="WP_146315470.1">
    <property type="nucleotide sequence ID" value="NZ_VCQV01000004.1"/>
</dbReference>
<dbReference type="InterPro" id="IPR013538">
    <property type="entry name" value="ASHA1/2-like_C"/>
</dbReference>
<organism evidence="3 4">
    <name type="scientific">Leekyejoonella antrihumi</name>
    <dbReference type="NCBI Taxonomy" id="1660198"/>
    <lineage>
        <taxon>Bacteria</taxon>
        <taxon>Bacillati</taxon>
        <taxon>Actinomycetota</taxon>
        <taxon>Actinomycetes</taxon>
        <taxon>Micrococcales</taxon>
        <taxon>Dermacoccaceae</taxon>
        <taxon>Leekyejoonella</taxon>
    </lineage>
</organism>
<evidence type="ECO:0000313" key="4">
    <source>
        <dbReference type="Proteomes" id="UP000320244"/>
    </source>
</evidence>
<name>A0A563E5T6_9MICO</name>
<feature type="domain" description="Activator of Hsp90 ATPase homologue 1/2-like C-terminal" evidence="2">
    <location>
        <begin position="18"/>
        <end position="155"/>
    </location>
</feature>
<proteinExistence type="inferred from homology"/>
<sequence>MTRTTETAVVRRQIVVEASIERAFTVFTEQFGDFKPPEHNLLAVPIERSVFEPRVGGHLYDRGVDGSECRWARVLAYEPPDRVVFSWDIGPQWQLEADPANTSEVEVRFIAETPGRTRVELEHRNIDRHGSGWQGITDAIGGDAGWPLYLSRYAALFADGT</sequence>
<dbReference type="Pfam" id="PF08327">
    <property type="entry name" value="AHSA1"/>
    <property type="match status" value="1"/>
</dbReference>